<dbReference type="Proteomes" id="UP001066276">
    <property type="component" value="Chromosome 3_1"/>
</dbReference>
<organism evidence="1 2">
    <name type="scientific">Pleurodeles waltl</name>
    <name type="common">Iberian ribbed newt</name>
    <dbReference type="NCBI Taxonomy" id="8319"/>
    <lineage>
        <taxon>Eukaryota</taxon>
        <taxon>Metazoa</taxon>
        <taxon>Chordata</taxon>
        <taxon>Craniata</taxon>
        <taxon>Vertebrata</taxon>
        <taxon>Euteleostomi</taxon>
        <taxon>Amphibia</taxon>
        <taxon>Batrachia</taxon>
        <taxon>Caudata</taxon>
        <taxon>Salamandroidea</taxon>
        <taxon>Salamandridae</taxon>
        <taxon>Pleurodelinae</taxon>
        <taxon>Pleurodeles</taxon>
    </lineage>
</organism>
<comment type="caution">
    <text evidence="1">The sequence shown here is derived from an EMBL/GenBank/DDBJ whole genome shotgun (WGS) entry which is preliminary data.</text>
</comment>
<name>A0AAV7UBH0_PLEWA</name>
<protein>
    <submittedName>
        <fullName evidence="1">Uncharacterized protein</fullName>
    </submittedName>
</protein>
<gene>
    <name evidence="1" type="ORF">NDU88_002516</name>
</gene>
<proteinExistence type="predicted"/>
<dbReference type="EMBL" id="JANPWB010000005">
    <property type="protein sequence ID" value="KAJ1185729.1"/>
    <property type="molecule type" value="Genomic_DNA"/>
</dbReference>
<sequence length="141" mass="16037">MEIIVRHDSDHTALSLQLGRSCSKGEGKGNSRLDDRLMLSSNRRRIMWTETVQSPESFNQLFNAVALALGKVSEILEARVPTNQWACVEKLHMELMGELKKLFFAEYQAGSCKNKQCRQAKLDLCKTIKLNDPRLVRTARS</sequence>
<evidence type="ECO:0000313" key="1">
    <source>
        <dbReference type="EMBL" id="KAJ1185729.1"/>
    </source>
</evidence>
<dbReference type="AlphaFoldDB" id="A0AAV7UBH0"/>
<evidence type="ECO:0000313" key="2">
    <source>
        <dbReference type="Proteomes" id="UP001066276"/>
    </source>
</evidence>
<reference evidence="1" key="1">
    <citation type="journal article" date="2022" name="bioRxiv">
        <title>Sequencing and chromosome-scale assembly of the giantPleurodeles waltlgenome.</title>
        <authorList>
            <person name="Brown T."/>
            <person name="Elewa A."/>
            <person name="Iarovenko S."/>
            <person name="Subramanian E."/>
            <person name="Araus A.J."/>
            <person name="Petzold A."/>
            <person name="Susuki M."/>
            <person name="Suzuki K.-i.T."/>
            <person name="Hayashi T."/>
            <person name="Toyoda A."/>
            <person name="Oliveira C."/>
            <person name="Osipova E."/>
            <person name="Leigh N.D."/>
            <person name="Simon A."/>
            <person name="Yun M.H."/>
        </authorList>
    </citation>
    <scope>NUCLEOTIDE SEQUENCE</scope>
    <source>
        <strain evidence="1">20211129_DDA</strain>
        <tissue evidence="1">Liver</tissue>
    </source>
</reference>
<accession>A0AAV7UBH0</accession>
<keyword evidence="2" id="KW-1185">Reference proteome</keyword>